<dbReference type="InterPro" id="IPR006143">
    <property type="entry name" value="RND_pump_MFP"/>
</dbReference>
<keyword evidence="5" id="KW-0812">Transmembrane</keyword>
<evidence type="ECO:0000256" key="4">
    <source>
        <dbReference type="SAM" id="Coils"/>
    </source>
</evidence>
<dbReference type="Gene3D" id="2.40.50.100">
    <property type="match status" value="1"/>
</dbReference>
<dbReference type="AlphaFoldDB" id="A0A2W5QP26"/>
<dbReference type="Gene3D" id="2.40.420.20">
    <property type="match status" value="1"/>
</dbReference>
<dbReference type="GO" id="GO:0022857">
    <property type="term" value="F:transmembrane transporter activity"/>
    <property type="evidence" value="ECO:0007669"/>
    <property type="project" value="InterPro"/>
</dbReference>
<dbReference type="GO" id="GO:0030313">
    <property type="term" value="C:cell envelope"/>
    <property type="evidence" value="ECO:0007669"/>
    <property type="project" value="UniProtKB-SubCell"/>
</dbReference>
<dbReference type="GO" id="GO:0016020">
    <property type="term" value="C:membrane"/>
    <property type="evidence" value="ECO:0007669"/>
    <property type="project" value="InterPro"/>
</dbReference>
<dbReference type="PANTHER" id="PTHR32347:SF14">
    <property type="entry name" value="EFFLUX SYSTEM COMPONENT YKNX-RELATED"/>
    <property type="match status" value="1"/>
</dbReference>
<keyword evidence="5" id="KW-0472">Membrane</keyword>
<dbReference type="EMBL" id="QFQI01000008">
    <property type="protein sequence ID" value="PZQ59607.1"/>
    <property type="molecule type" value="Genomic_DNA"/>
</dbReference>
<comment type="caution">
    <text evidence="8">The sequence shown here is derived from an EMBL/GenBank/DDBJ whole genome shotgun (WGS) entry which is preliminary data.</text>
</comment>
<proteinExistence type="inferred from homology"/>
<dbReference type="Gene3D" id="1.10.287.470">
    <property type="entry name" value="Helix hairpin bin"/>
    <property type="match status" value="1"/>
</dbReference>
<comment type="subcellular location">
    <subcellularLocation>
        <location evidence="1">Cell envelope</location>
    </subcellularLocation>
</comment>
<feature type="domain" description="Multidrug resistance protein MdtA-like barrel-sandwich hybrid" evidence="6">
    <location>
        <begin position="75"/>
        <end position="231"/>
    </location>
</feature>
<feature type="domain" description="YknX-like beta-barrel" evidence="7">
    <location>
        <begin position="243"/>
        <end position="334"/>
    </location>
</feature>
<reference evidence="8 9" key="1">
    <citation type="submission" date="2017-08" db="EMBL/GenBank/DDBJ databases">
        <title>Infants hospitalized years apart are colonized by the same room-sourced microbial strains.</title>
        <authorList>
            <person name="Brooks B."/>
            <person name="Olm M.R."/>
            <person name="Firek B.A."/>
            <person name="Baker R."/>
            <person name="Thomas B.C."/>
            <person name="Morowitz M.J."/>
            <person name="Banfield J.F."/>
        </authorList>
    </citation>
    <scope>NUCLEOTIDE SEQUENCE [LARGE SCALE GENOMIC DNA]</scope>
    <source>
        <strain evidence="8">S2_005_001_R1_22</strain>
    </source>
</reference>
<dbReference type="InterPro" id="IPR050465">
    <property type="entry name" value="UPF0194_transport"/>
</dbReference>
<evidence type="ECO:0000256" key="3">
    <source>
        <dbReference type="ARBA" id="ARBA00023054"/>
    </source>
</evidence>
<comment type="similarity">
    <text evidence="2">Belongs to the membrane fusion protein (MFP) (TC 8.A.1) family.</text>
</comment>
<dbReference type="NCBIfam" id="TIGR01730">
    <property type="entry name" value="RND_mfp"/>
    <property type="match status" value="1"/>
</dbReference>
<evidence type="ECO:0000259" key="7">
    <source>
        <dbReference type="Pfam" id="PF25990"/>
    </source>
</evidence>
<accession>A0A2W5QP26</accession>
<sequence length="447" mass="46511">MADTNLDDFLGVKPQPAWRRWGKWVLVIAGLVLLLLVLSRCVFGDPDKVDYATTAATRGRLTVTVSATGKLAPTNQVTVGSQLSGLVTRVVVDVNDRVSAGQPLALIDPEQIDDQIRAGQATLAANEAQVAQARATLAEAQAQLARLNEVHRLSNGRVPSKTELQTGQANAQRATAALRVAEANVTAARAQLSQSQTQRARAIIRSPVNGVVLARQVDPGQTVAASFNTPTLFVIAEDLTRMKLEVAIDEADVGEVSVGQKASFTVDAFPGRTFPATITRVDLGSNLTVSSATSSSSSTTTTSTSGQVVSYAADLTVANPSLQLRPGMTATADIITADRQNVLLVPNAAFRFKPSAGGKREGITGTILAGPPRRGTANRSATVGRGATQTVYVRGEDGEPRPIQVVTGDSNGTLTEILSGPLKPGQQVITAQLASGGAAAKGGPRGQ</sequence>
<protein>
    <submittedName>
        <fullName evidence="8">Efflux RND transporter periplasmic adaptor subunit</fullName>
    </submittedName>
</protein>
<evidence type="ECO:0000313" key="9">
    <source>
        <dbReference type="Proteomes" id="UP000249229"/>
    </source>
</evidence>
<dbReference type="SUPFAM" id="SSF111369">
    <property type="entry name" value="HlyD-like secretion proteins"/>
    <property type="match status" value="1"/>
</dbReference>
<dbReference type="PANTHER" id="PTHR32347">
    <property type="entry name" value="EFFLUX SYSTEM COMPONENT YKNX-RELATED"/>
    <property type="match status" value="1"/>
</dbReference>
<evidence type="ECO:0000256" key="2">
    <source>
        <dbReference type="ARBA" id="ARBA00009477"/>
    </source>
</evidence>
<dbReference type="InterPro" id="IPR058636">
    <property type="entry name" value="Beta-barrel_YknX"/>
</dbReference>
<feature type="transmembrane region" description="Helical" evidence="5">
    <location>
        <begin position="21"/>
        <end position="38"/>
    </location>
</feature>
<organism evidence="8 9">
    <name type="scientific">Sphingomonas taxi</name>
    <dbReference type="NCBI Taxonomy" id="1549858"/>
    <lineage>
        <taxon>Bacteria</taxon>
        <taxon>Pseudomonadati</taxon>
        <taxon>Pseudomonadota</taxon>
        <taxon>Alphaproteobacteria</taxon>
        <taxon>Sphingomonadales</taxon>
        <taxon>Sphingomonadaceae</taxon>
        <taxon>Sphingomonas</taxon>
    </lineage>
</organism>
<name>A0A2W5QP26_9SPHN</name>
<evidence type="ECO:0000259" key="6">
    <source>
        <dbReference type="Pfam" id="PF25917"/>
    </source>
</evidence>
<dbReference type="Gene3D" id="2.40.30.170">
    <property type="match status" value="1"/>
</dbReference>
<dbReference type="Proteomes" id="UP000249229">
    <property type="component" value="Unassembled WGS sequence"/>
</dbReference>
<evidence type="ECO:0000256" key="1">
    <source>
        <dbReference type="ARBA" id="ARBA00004196"/>
    </source>
</evidence>
<feature type="coiled-coil region" evidence="4">
    <location>
        <begin position="123"/>
        <end position="198"/>
    </location>
</feature>
<dbReference type="InterPro" id="IPR058625">
    <property type="entry name" value="MdtA-like_BSH"/>
</dbReference>
<evidence type="ECO:0000313" key="8">
    <source>
        <dbReference type="EMBL" id="PZQ59607.1"/>
    </source>
</evidence>
<keyword evidence="5" id="KW-1133">Transmembrane helix</keyword>
<gene>
    <name evidence="8" type="ORF">DI544_10785</name>
</gene>
<dbReference type="Pfam" id="PF25990">
    <property type="entry name" value="Beta-barrel_YknX"/>
    <property type="match status" value="1"/>
</dbReference>
<keyword evidence="3 4" id="KW-0175">Coiled coil</keyword>
<evidence type="ECO:0000256" key="5">
    <source>
        <dbReference type="SAM" id="Phobius"/>
    </source>
</evidence>
<dbReference type="Pfam" id="PF25917">
    <property type="entry name" value="BSH_RND"/>
    <property type="match status" value="1"/>
</dbReference>